<dbReference type="GO" id="GO:0009992">
    <property type="term" value="P:intracellular water homeostasis"/>
    <property type="evidence" value="ECO:0007669"/>
    <property type="project" value="TreeGrafter"/>
</dbReference>
<dbReference type="Pfam" id="PF21082">
    <property type="entry name" value="MS_channel_3rd"/>
    <property type="match status" value="1"/>
</dbReference>
<dbReference type="Pfam" id="PF00924">
    <property type="entry name" value="MS_channel_2nd"/>
    <property type="match status" value="1"/>
</dbReference>
<feature type="transmembrane region" description="Helical" evidence="10">
    <location>
        <begin position="616"/>
        <end position="635"/>
    </location>
</feature>
<dbReference type="InterPro" id="IPR023408">
    <property type="entry name" value="MscS_beta-dom_sf"/>
</dbReference>
<dbReference type="Pfam" id="PF21088">
    <property type="entry name" value="MS_channel_1st"/>
    <property type="match status" value="1"/>
</dbReference>
<feature type="transmembrane region" description="Helical" evidence="10">
    <location>
        <begin position="907"/>
        <end position="928"/>
    </location>
</feature>
<evidence type="ECO:0000256" key="7">
    <source>
        <dbReference type="ARBA" id="ARBA00023136"/>
    </source>
</evidence>
<feature type="transmembrane region" description="Helical" evidence="10">
    <location>
        <begin position="687"/>
        <end position="709"/>
    </location>
</feature>
<evidence type="ECO:0000256" key="2">
    <source>
        <dbReference type="ARBA" id="ARBA00008017"/>
    </source>
</evidence>
<keyword evidence="7 10" id="KW-0472">Membrane</keyword>
<feature type="domain" description="Mechanosensitive ion channel MscS C-terminal" evidence="14">
    <location>
        <begin position="1029"/>
        <end position="1112"/>
    </location>
</feature>
<dbReference type="SUPFAM" id="SSF82861">
    <property type="entry name" value="Mechanosensitive channel protein MscS (YggB), transmembrane region"/>
    <property type="match status" value="1"/>
</dbReference>
<dbReference type="SUPFAM" id="SSF50182">
    <property type="entry name" value="Sm-like ribonucleoproteins"/>
    <property type="match status" value="1"/>
</dbReference>
<feature type="transmembrane region" description="Helical" evidence="10">
    <location>
        <begin position="940"/>
        <end position="968"/>
    </location>
</feature>
<keyword evidence="17" id="KW-1185">Reference proteome</keyword>
<feature type="transmembrane region" description="Helical" evidence="10">
    <location>
        <begin position="825"/>
        <end position="846"/>
    </location>
</feature>
<feature type="domain" description="Mechanosensitive ion channel MscS porin" evidence="13">
    <location>
        <begin position="90"/>
        <end position="316"/>
    </location>
</feature>
<evidence type="ECO:0000313" key="17">
    <source>
        <dbReference type="Proteomes" id="UP000198807"/>
    </source>
</evidence>
<feature type="transmembrane region" description="Helical" evidence="10">
    <location>
        <begin position="656"/>
        <end position="675"/>
    </location>
</feature>
<feature type="domain" description="Mechanosensitive ion channel inner membrane" evidence="12">
    <location>
        <begin position="536"/>
        <end position="854"/>
    </location>
</feature>
<protein>
    <submittedName>
        <fullName evidence="16">Potassium efflux system protein</fullName>
    </submittedName>
</protein>
<sequence>MPPRRVENHARVHHNRGRPLNAYQHHCFLSAAFPRALMLTLLCCLAWLVIATPTLAQDVVSREDTRQALPTGEEIESRLAERQPAEGETASEGAKRDIDALNAALAAIQRLAAVREELSRLETRVQEAPEELERVQRELRRLERTGQEETFDELEALSLEALEERRQEAQEALSGFQDRLAQVSARLLSAQTLPERAQQAIGEAMQKAEESRRRLEELADGQVAEDDPRRWQLRIERELAEQTLRLHERQLATNTLLRELDQEYRELLERQVASQEARLAMLQAIIDRRRREESQQAIDEVVGDVDEGVIGHPVVRQAREVNNALSLELLRATERANTLVREGLEVRRQFDRVRQLQSSLNEQIDAIRGSILLARILREQRQTLPRVGVQRGLQEEIADLRLKQFDLGRRRDQLREGEKLARQRIEEADAEASPALIDSLLDVYQARRELVNQLEQVYGEILSAAIDLQLNQQQLLATSQELRATIDEQLFWIANTRPLGLAWLGKLPENLTKEWREGEWRAALPVNWRLPDARALLGLPVLLVAMGLVVFRRKIRTRLARLHQEVGHLKRDSQKHTPLAMALNALLALFGPLCLLAGGLALVAGFEGVARGLGHALLHLALAWAVIAWARNLLFQGGVATRHFSWPPRYTAALRRWLRWLGVALVPVLLIGPLARDVSIELNQRPVALGLLLSGLVAMSLVLTRLILAHIPFFGVKLFRLVLGLVIAMVPLALAGLIIYGYEYTALSLLGRFVITLYLLGLWILVEATVIRGLALAARRLAYRRALARRRARAQESVEGGLEVVEEPPLDMEQVNQQSLRLSKLFLLIGFILVLYLVWADLLSVFSYLERVTLTEPGEGQTVASMLSVADIITALLVVVLTFMLARNLPGLLEVSVLSRLELKQGSAYAISSLLAYVIVGGGVVSALGTLGVSWGKLQWLVAALGVGLGFGLQEIFANFVSGLIILFERPVRIGDTITLGNLTGTVSKIRIRATTVIDFDRKEIIIPNKTFITDQLINWSLSDTITRVVLSYGVAYGSDHRLVHRLLNQAADENPRVLADPEPQVFFMSYGDSTLDFELRIFVNSLGDRLFATDEINCRVGELFAEHDLDIAFNQLDVWLHRAGSEANRVQSVSTGPVIPPEHPSPGAVGDPGDFDDGGGGGDAGR</sequence>
<feature type="domain" description="Mechanosensitive ion channel transmembrane helices 2/3" evidence="15">
    <location>
        <begin position="914"/>
        <end position="954"/>
    </location>
</feature>
<dbReference type="InterPro" id="IPR006685">
    <property type="entry name" value="MscS_channel_2nd"/>
</dbReference>
<evidence type="ECO:0000256" key="8">
    <source>
        <dbReference type="SAM" id="Coils"/>
    </source>
</evidence>
<dbReference type="NCBIfam" id="NF008438">
    <property type="entry name" value="PRK11281.1"/>
    <property type="match status" value="1"/>
</dbReference>
<feature type="transmembrane region" description="Helical" evidence="10">
    <location>
        <begin position="866"/>
        <end position="886"/>
    </location>
</feature>
<feature type="transmembrane region" description="Helical" evidence="10">
    <location>
        <begin position="579"/>
        <end position="604"/>
    </location>
</feature>
<evidence type="ECO:0000313" key="16">
    <source>
        <dbReference type="EMBL" id="SEK90697.1"/>
    </source>
</evidence>
<evidence type="ECO:0000256" key="1">
    <source>
        <dbReference type="ARBA" id="ARBA00004651"/>
    </source>
</evidence>
<accession>A0A1H7KXJ2</accession>
<organism evidence="16 17">
    <name type="scientific">Halomonas daqiaonensis</name>
    <dbReference type="NCBI Taxonomy" id="650850"/>
    <lineage>
        <taxon>Bacteria</taxon>
        <taxon>Pseudomonadati</taxon>
        <taxon>Pseudomonadota</taxon>
        <taxon>Gammaproteobacteria</taxon>
        <taxon>Oceanospirillales</taxon>
        <taxon>Halomonadaceae</taxon>
        <taxon>Halomonas</taxon>
    </lineage>
</organism>
<keyword evidence="5" id="KW-0732">Signal</keyword>
<evidence type="ECO:0000259" key="12">
    <source>
        <dbReference type="Pfam" id="PF12794"/>
    </source>
</evidence>
<dbReference type="GO" id="GO:0008381">
    <property type="term" value="F:mechanosensitive monoatomic ion channel activity"/>
    <property type="evidence" value="ECO:0007669"/>
    <property type="project" value="UniProtKB-ARBA"/>
</dbReference>
<keyword evidence="8" id="KW-0175">Coiled coil</keyword>
<evidence type="ECO:0000256" key="9">
    <source>
        <dbReference type="SAM" id="MobiDB-lite"/>
    </source>
</evidence>
<evidence type="ECO:0000256" key="3">
    <source>
        <dbReference type="ARBA" id="ARBA00022475"/>
    </source>
</evidence>
<dbReference type="InterPro" id="IPR006686">
    <property type="entry name" value="MscS_channel_CS"/>
</dbReference>
<dbReference type="PANTHER" id="PTHR30347">
    <property type="entry name" value="POTASSIUM CHANNEL RELATED"/>
    <property type="match status" value="1"/>
</dbReference>
<dbReference type="AlphaFoldDB" id="A0A1H7KXJ2"/>
<dbReference type="Proteomes" id="UP000198807">
    <property type="component" value="Unassembled WGS sequence"/>
</dbReference>
<evidence type="ECO:0000259" key="15">
    <source>
        <dbReference type="Pfam" id="PF21088"/>
    </source>
</evidence>
<dbReference type="InterPro" id="IPR049142">
    <property type="entry name" value="MS_channel_1st"/>
</dbReference>
<dbReference type="InterPro" id="IPR011014">
    <property type="entry name" value="MscS_channel_TM-2"/>
</dbReference>
<dbReference type="Pfam" id="PF12794">
    <property type="entry name" value="MscS_TM"/>
    <property type="match status" value="1"/>
</dbReference>
<reference evidence="17" key="1">
    <citation type="submission" date="2016-10" db="EMBL/GenBank/DDBJ databases">
        <authorList>
            <person name="Varghese N."/>
            <person name="Submissions S."/>
        </authorList>
    </citation>
    <scope>NUCLEOTIDE SEQUENCE [LARGE SCALE GENOMIC DNA]</scope>
    <source>
        <strain evidence="17">CGMCC 1.9150</strain>
    </source>
</reference>
<evidence type="ECO:0000259" key="11">
    <source>
        <dbReference type="Pfam" id="PF00924"/>
    </source>
</evidence>
<feature type="compositionally biased region" description="Basic and acidic residues" evidence="9">
    <location>
        <begin position="75"/>
        <end position="85"/>
    </location>
</feature>
<evidence type="ECO:0000256" key="4">
    <source>
        <dbReference type="ARBA" id="ARBA00022692"/>
    </source>
</evidence>
<feature type="transmembrane region" description="Helical" evidence="10">
    <location>
        <begin position="754"/>
        <end position="775"/>
    </location>
</feature>
<dbReference type="InterPro" id="IPR010920">
    <property type="entry name" value="LSM_dom_sf"/>
</dbReference>
<dbReference type="STRING" id="650850.SAMN04488129_105104"/>
<keyword evidence="6 10" id="KW-1133">Transmembrane helix</keyword>
<feature type="region of interest" description="Disordered" evidence="9">
    <location>
        <begin position="1132"/>
        <end position="1167"/>
    </location>
</feature>
<keyword evidence="3" id="KW-1003">Cell membrane</keyword>
<dbReference type="FunFam" id="1.10.287.1260:FF:000002">
    <property type="entry name" value="Potassium efflux system KefA"/>
    <property type="match status" value="1"/>
</dbReference>
<feature type="domain" description="Mechanosensitive ion channel MscS" evidence="11">
    <location>
        <begin position="956"/>
        <end position="1021"/>
    </location>
</feature>
<dbReference type="Gene3D" id="1.10.287.1260">
    <property type="match status" value="1"/>
</dbReference>
<evidence type="ECO:0000256" key="10">
    <source>
        <dbReference type="SAM" id="Phobius"/>
    </source>
</evidence>
<gene>
    <name evidence="16" type="ORF">SAMN04488129_105104</name>
</gene>
<dbReference type="Gene3D" id="2.30.30.60">
    <property type="match status" value="1"/>
</dbReference>
<dbReference type="InterPro" id="IPR052702">
    <property type="entry name" value="MscS-like_channel"/>
</dbReference>
<dbReference type="InterPro" id="IPR011066">
    <property type="entry name" value="MscS_channel_C_sf"/>
</dbReference>
<dbReference type="GO" id="GO:0005886">
    <property type="term" value="C:plasma membrane"/>
    <property type="evidence" value="ECO:0007669"/>
    <property type="project" value="UniProtKB-SubCell"/>
</dbReference>
<dbReference type="SUPFAM" id="SSF82689">
    <property type="entry name" value="Mechanosensitive channel protein MscS (YggB), C-terminal domain"/>
    <property type="match status" value="1"/>
</dbReference>
<dbReference type="PROSITE" id="PS01246">
    <property type="entry name" value="UPF0003"/>
    <property type="match status" value="1"/>
</dbReference>
<name>A0A1H7KXJ2_9GAMM</name>
<feature type="transmembrane region" description="Helical" evidence="10">
    <location>
        <begin position="721"/>
        <end position="742"/>
    </location>
</feature>
<dbReference type="EMBL" id="FOBC01000005">
    <property type="protein sequence ID" value="SEK90697.1"/>
    <property type="molecule type" value="Genomic_DNA"/>
</dbReference>
<feature type="transmembrane region" description="Helical" evidence="10">
    <location>
        <begin position="533"/>
        <end position="551"/>
    </location>
</feature>
<keyword evidence="4 10" id="KW-0812">Transmembrane</keyword>
<dbReference type="Gene3D" id="3.30.70.100">
    <property type="match status" value="1"/>
</dbReference>
<evidence type="ECO:0000256" key="5">
    <source>
        <dbReference type="ARBA" id="ARBA00022729"/>
    </source>
</evidence>
<dbReference type="PANTHER" id="PTHR30347:SF1">
    <property type="entry name" value="MECHANOSENSITIVE CHANNEL MSCK"/>
    <property type="match status" value="1"/>
</dbReference>
<feature type="region of interest" description="Disordered" evidence="9">
    <location>
        <begin position="62"/>
        <end position="94"/>
    </location>
</feature>
<evidence type="ECO:0000259" key="13">
    <source>
        <dbReference type="Pfam" id="PF12795"/>
    </source>
</evidence>
<dbReference type="Pfam" id="PF12795">
    <property type="entry name" value="MscS_porin"/>
    <property type="match status" value="1"/>
</dbReference>
<evidence type="ECO:0000256" key="6">
    <source>
        <dbReference type="ARBA" id="ARBA00022989"/>
    </source>
</evidence>
<dbReference type="InterPro" id="IPR025692">
    <property type="entry name" value="MscS_IM_dom1"/>
</dbReference>
<feature type="coiled-coil region" evidence="8">
    <location>
        <begin position="257"/>
        <end position="285"/>
    </location>
</feature>
<evidence type="ECO:0000259" key="14">
    <source>
        <dbReference type="Pfam" id="PF21082"/>
    </source>
</evidence>
<comment type="similarity">
    <text evidence="2">Belongs to the MscS (TC 1.A.23) family.</text>
</comment>
<dbReference type="InterPro" id="IPR024393">
    <property type="entry name" value="MscS_porin"/>
</dbReference>
<proteinExistence type="inferred from homology"/>
<comment type="subcellular location">
    <subcellularLocation>
        <location evidence="1">Cell membrane</location>
        <topology evidence="1">Multi-pass membrane protein</topology>
    </subcellularLocation>
</comment>
<dbReference type="InterPro" id="IPR049278">
    <property type="entry name" value="MS_channel_C"/>
</dbReference>